<dbReference type="RefSeq" id="WP_066414565.1">
    <property type="nucleotide sequence ID" value="NZ_FKBS01000017.1"/>
</dbReference>
<proteinExistence type="predicted"/>
<gene>
    <name evidence="1" type="ORF">SAMEA1982600_03061</name>
</gene>
<dbReference type="AlphaFoldDB" id="A0A157Q088"/>
<name>A0A157Q088_9BORD</name>
<dbReference type="Proteomes" id="UP000077037">
    <property type="component" value="Unassembled WGS sequence"/>
</dbReference>
<accession>A0A157Q088</accession>
<reference evidence="1 2" key="1">
    <citation type="submission" date="2016-03" db="EMBL/GenBank/DDBJ databases">
        <authorList>
            <consortium name="Pathogen Informatics"/>
        </authorList>
    </citation>
    <scope>NUCLEOTIDE SEQUENCE [LARGE SCALE GENOMIC DNA]</scope>
    <source>
        <strain evidence="1 2">NCTC13364</strain>
    </source>
</reference>
<evidence type="ECO:0000313" key="1">
    <source>
        <dbReference type="EMBL" id="SAI39253.1"/>
    </source>
</evidence>
<evidence type="ECO:0000313" key="2">
    <source>
        <dbReference type="Proteomes" id="UP000077037"/>
    </source>
</evidence>
<organism evidence="1 2">
    <name type="scientific">Bordetella ansorpii</name>
    <dbReference type="NCBI Taxonomy" id="288768"/>
    <lineage>
        <taxon>Bacteria</taxon>
        <taxon>Pseudomonadati</taxon>
        <taxon>Pseudomonadota</taxon>
        <taxon>Betaproteobacteria</taxon>
        <taxon>Burkholderiales</taxon>
        <taxon>Alcaligenaceae</taxon>
        <taxon>Bordetella</taxon>
    </lineage>
</organism>
<protein>
    <submittedName>
        <fullName evidence="1">Uncharacterized protein</fullName>
    </submittedName>
</protein>
<dbReference type="EMBL" id="FKBS01000017">
    <property type="protein sequence ID" value="SAI39253.1"/>
    <property type="molecule type" value="Genomic_DNA"/>
</dbReference>
<sequence length="181" mass="20176">MAYPQIADVPMADSFNAFKNLIRSHAQRQQEAPQSFIDWEARRQWWVSQVDCLLVRIRAWLGSLVDEKIVGFTQLTTELDEPYLGKYVIHKAQIDCAGRSMTIVPVASIVLGGFGRIDVSGPAGRVTLILAAPDNTLPGRHPWEGATWLMTHSQDPSSLTSLDEALFHQIFVDLFEIGDGL</sequence>
<dbReference type="OrthoDB" id="9154266at2"/>